<evidence type="ECO:0000313" key="1">
    <source>
        <dbReference type="EMBL" id="SFE99643.1"/>
    </source>
</evidence>
<dbReference type="STRING" id="1177982.SAMN04489711_10997"/>
<sequence length="74" mass="7824">MPHPDLLSPRQRAAQVLDVTARAWGLAIALARAPQRRVAPQPRAASRAVAACLGLAGASPSRLRLSAHGFDISY</sequence>
<dbReference type="RefSeq" id="WP_139222839.1">
    <property type="nucleotide sequence ID" value="NZ_FONX01000009.1"/>
</dbReference>
<dbReference type="AlphaFoldDB" id="A0A1I2F3T4"/>
<organism evidence="1 2">
    <name type="scientific">Paracidovorax wautersii</name>
    <dbReference type="NCBI Taxonomy" id="1177982"/>
    <lineage>
        <taxon>Bacteria</taxon>
        <taxon>Pseudomonadati</taxon>
        <taxon>Pseudomonadota</taxon>
        <taxon>Betaproteobacteria</taxon>
        <taxon>Burkholderiales</taxon>
        <taxon>Comamonadaceae</taxon>
        <taxon>Paracidovorax</taxon>
    </lineage>
</organism>
<protein>
    <submittedName>
        <fullName evidence="1">Uncharacterized protein</fullName>
    </submittedName>
</protein>
<dbReference type="EMBL" id="FONX01000009">
    <property type="protein sequence ID" value="SFE99643.1"/>
    <property type="molecule type" value="Genomic_DNA"/>
</dbReference>
<name>A0A1I2F3T4_9BURK</name>
<keyword evidence="2" id="KW-1185">Reference proteome</keyword>
<reference evidence="2" key="1">
    <citation type="submission" date="2016-10" db="EMBL/GenBank/DDBJ databases">
        <authorList>
            <person name="Varghese N."/>
            <person name="Submissions S."/>
        </authorList>
    </citation>
    <scope>NUCLEOTIDE SEQUENCE [LARGE SCALE GENOMIC DNA]</scope>
    <source>
        <strain evidence="2">DSM 27981</strain>
    </source>
</reference>
<gene>
    <name evidence="1" type="ORF">SAMN04489711_10997</name>
</gene>
<proteinExistence type="predicted"/>
<accession>A0A1I2F3T4</accession>
<dbReference type="Proteomes" id="UP000199119">
    <property type="component" value="Unassembled WGS sequence"/>
</dbReference>
<evidence type="ECO:0000313" key="2">
    <source>
        <dbReference type="Proteomes" id="UP000199119"/>
    </source>
</evidence>